<feature type="transmembrane region" description="Helical" evidence="1">
    <location>
        <begin position="147"/>
        <end position="163"/>
    </location>
</feature>
<dbReference type="NCBIfam" id="TIGR02123">
    <property type="entry name" value="TRAP_fused"/>
    <property type="match status" value="1"/>
</dbReference>
<feature type="transmembrane region" description="Helical" evidence="1">
    <location>
        <begin position="30"/>
        <end position="52"/>
    </location>
</feature>
<dbReference type="EMBL" id="VUNH01000002">
    <property type="protein sequence ID" value="MST55013.1"/>
    <property type="molecule type" value="Genomic_DNA"/>
</dbReference>
<feature type="transmembrane region" description="Helical" evidence="1">
    <location>
        <begin position="616"/>
        <end position="636"/>
    </location>
</feature>
<keyword evidence="1" id="KW-0472">Membrane</keyword>
<dbReference type="RefSeq" id="WP_154528119.1">
    <property type="nucleotide sequence ID" value="NZ_VUNH01000002.1"/>
</dbReference>
<feature type="transmembrane region" description="Helical" evidence="1">
    <location>
        <begin position="122"/>
        <end position="140"/>
    </location>
</feature>
<comment type="caution">
    <text evidence="3">The sequence shown here is derived from an EMBL/GenBank/DDBJ whole genome shotgun (WGS) entry which is preliminary data.</text>
</comment>
<dbReference type="Pfam" id="PF06808">
    <property type="entry name" value="DctM"/>
    <property type="match status" value="1"/>
</dbReference>
<evidence type="ECO:0000313" key="4">
    <source>
        <dbReference type="Proteomes" id="UP000473699"/>
    </source>
</evidence>
<evidence type="ECO:0000259" key="2">
    <source>
        <dbReference type="Pfam" id="PF06808"/>
    </source>
</evidence>
<feature type="transmembrane region" description="Helical" evidence="1">
    <location>
        <begin position="481"/>
        <end position="499"/>
    </location>
</feature>
<feature type="transmembrane region" description="Helical" evidence="1">
    <location>
        <begin position="316"/>
        <end position="337"/>
    </location>
</feature>
<accession>A0A6L5Y9Z6</accession>
<keyword evidence="1" id="KW-0812">Transmembrane</keyword>
<feature type="transmembrane region" description="Helical" evidence="1">
    <location>
        <begin position="419"/>
        <end position="445"/>
    </location>
</feature>
<feature type="transmembrane region" description="Helical" evidence="1">
    <location>
        <begin position="383"/>
        <end position="399"/>
    </location>
</feature>
<reference evidence="3 4" key="1">
    <citation type="submission" date="2019-08" db="EMBL/GenBank/DDBJ databases">
        <title>In-depth cultivation of the pig gut microbiome towards novel bacterial diversity and tailored functional studies.</title>
        <authorList>
            <person name="Wylensek D."/>
            <person name="Hitch T.C.A."/>
            <person name="Clavel T."/>
        </authorList>
    </citation>
    <scope>NUCLEOTIDE SEQUENCE [LARGE SCALE GENOMIC DNA]</scope>
    <source>
        <strain evidence="3 4">SM-530-WT-4B</strain>
    </source>
</reference>
<feature type="transmembrane region" description="Helical" evidence="1">
    <location>
        <begin position="546"/>
        <end position="565"/>
    </location>
</feature>
<feature type="transmembrane region" description="Helical" evidence="1">
    <location>
        <begin position="93"/>
        <end position="110"/>
    </location>
</feature>
<protein>
    <submittedName>
        <fullName evidence="3">TRAP transporter permease</fullName>
    </submittedName>
</protein>
<feature type="transmembrane region" description="Helical" evidence="1">
    <location>
        <begin position="506"/>
        <end position="526"/>
    </location>
</feature>
<evidence type="ECO:0000313" key="3">
    <source>
        <dbReference type="EMBL" id="MST55013.1"/>
    </source>
</evidence>
<dbReference type="InterPro" id="IPR010656">
    <property type="entry name" value="DctM"/>
</dbReference>
<feature type="transmembrane region" description="Helical" evidence="1">
    <location>
        <begin position="64"/>
        <end position="81"/>
    </location>
</feature>
<dbReference type="Proteomes" id="UP000473699">
    <property type="component" value="Unassembled WGS sequence"/>
</dbReference>
<keyword evidence="1" id="KW-1133">Transmembrane helix</keyword>
<feature type="transmembrane region" description="Helical" evidence="1">
    <location>
        <begin position="577"/>
        <end position="596"/>
    </location>
</feature>
<feature type="transmembrane region" description="Helical" evidence="1">
    <location>
        <begin position="357"/>
        <end position="376"/>
    </location>
</feature>
<gene>
    <name evidence="3" type="ORF">FYJ74_02970</name>
</gene>
<feature type="domain" description="TRAP C4-dicarboxylate transport system permease DctM subunit" evidence="2">
    <location>
        <begin position="134"/>
        <end position="570"/>
    </location>
</feature>
<keyword evidence="4" id="KW-1185">Reference proteome</keyword>
<evidence type="ECO:0000256" key="1">
    <source>
        <dbReference type="SAM" id="Phobius"/>
    </source>
</evidence>
<proteinExistence type="predicted"/>
<dbReference type="PANTHER" id="PTHR43849:SF2">
    <property type="entry name" value="BLL3936 PROTEIN"/>
    <property type="match status" value="1"/>
</dbReference>
<dbReference type="PANTHER" id="PTHR43849">
    <property type="entry name" value="BLL3936 PROTEIN"/>
    <property type="match status" value="1"/>
</dbReference>
<sequence length="647" mass="68903">MTTRISAQSVADANVQARQLRKKPGKRRTLTGAVGALITVLAVALAVFQLYTAFFGVLPTMRQRSFHVAFILPMIFLLYPAAKRSPRDRATALDWIFAIASGACALYVFVAYESIATRAGEVYGYELWLGGVFTALVFIAGRRVLGWPLPIFCFLFLLFAYFGRSMPGPIQHFGLSVPRIIEELYLTTDGLFGLVTGVSATYIYLFVLFGAFLTSTKTSDFFNDISMALTGHLKGGPAKISVLSSALMGTISGSTSANVATTGAFTIPLMKSIGYEPHFAGAVEAAASTGGQIMPPVMGAAAFIIADTLNIPYTQVLLCAIVPALLYFWGIWCSLSLEASRLGLKGLPKETLPRAGEVLVTSGYKAIPLFVIVYFLVKGYNPLYSGCWGIGCCVLLSFVKKSDRMDLTTFVNTLKDGSLGALSVAMACIIVGNVIGMMGATGVALRIGDAVLALTRGHLVLTMCVTLLIATLLGMGMPTTASYVMASAVAAPALTLLGVKGLDAHMFVFFYAVLSSVTPPVCVGAYTAAGLANADPNRTALTGVKLALPGFIVPFIFVLAPEILLTNVTNWFVTFQAMVSAVVGVFLLSCFTENFFMAPLRWYERLLALAGSLALLYPGTLSDAVGLAILVLLWLASKKRAARAVSE</sequence>
<organism evidence="3 4">
    <name type="scientific">Pyramidobacter porci</name>
    <dbReference type="NCBI Taxonomy" id="2605789"/>
    <lineage>
        <taxon>Bacteria</taxon>
        <taxon>Thermotogati</taxon>
        <taxon>Synergistota</taxon>
        <taxon>Synergistia</taxon>
        <taxon>Synergistales</taxon>
        <taxon>Dethiosulfovibrionaceae</taxon>
        <taxon>Pyramidobacter</taxon>
    </lineage>
</organism>
<dbReference type="InterPro" id="IPR011853">
    <property type="entry name" value="TRAP_DctM-Dct_fused"/>
</dbReference>
<dbReference type="AlphaFoldDB" id="A0A6L5Y9Z6"/>
<name>A0A6L5Y9Z6_9BACT</name>
<feature type="transmembrane region" description="Helical" evidence="1">
    <location>
        <begin position="191"/>
        <end position="213"/>
    </location>
</feature>
<feature type="transmembrane region" description="Helical" evidence="1">
    <location>
        <begin position="457"/>
        <end position="475"/>
    </location>
</feature>